<dbReference type="InterPro" id="IPR010264">
    <property type="entry name" value="Self-incomp_S1"/>
</dbReference>
<dbReference type="GO" id="GO:0005576">
    <property type="term" value="C:extracellular region"/>
    <property type="evidence" value="ECO:0007669"/>
    <property type="project" value="UniProtKB-SubCell"/>
</dbReference>
<evidence type="ECO:0000313" key="7">
    <source>
        <dbReference type="Proteomes" id="UP000827889"/>
    </source>
</evidence>
<dbReference type="GO" id="GO:0060320">
    <property type="term" value="P:rejection of self pollen"/>
    <property type="evidence" value="ECO:0007669"/>
    <property type="project" value="UniProtKB-KW"/>
</dbReference>
<dbReference type="Pfam" id="PF05938">
    <property type="entry name" value="Self-incomp_S1"/>
    <property type="match status" value="1"/>
</dbReference>
<organism evidence="7 8">
    <name type="scientific">Rhodamnia argentea</name>
    <dbReference type="NCBI Taxonomy" id="178133"/>
    <lineage>
        <taxon>Eukaryota</taxon>
        <taxon>Viridiplantae</taxon>
        <taxon>Streptophyta</taxon>
        <taxon>Embryophyta</taxon>
        <taxon>Tracheophyta</taxon>
        <taxon>Spermatophyta</taxon>
        <taxon>Magnoliopsida</taxon>
        <taxon>eudicotyledons</taxon>
        <taxon>Gunneridae</taxon>
        <taxon>Pentapetalae</taxon>
        <taxon>rosids</taxon>
        <taxon>malvids</taxon>
        <taxon>Myrtales</taxon>
        <taxon>Myrtaceae</taxon>
        <taxon>Myrtoideae</taxon>
        <taxon>Myrteae</taxon>
        <taxon>Australasian group</taxon>
        <taxon>Rhodamnia</taxon>
    </lineage>
</organism>
<name>A0A8B8MVY5_9MYRT</name>
<keyword evidence="7" id="KW-1185">Reference proteome</keyword>
<keyword evidence="5" id="KW-0732">Signal</keyword>
<proteinExistence type="inferred from homology"/>
<sequence length="152" mass="16731">MMNTTVVKKLNPILLLTIAISTIAVSGYSVHTINRLGNGKALKVHCTLDLSMDMGEQTVADGGSYEWKFSEDPSHDTQLLCNASTLGADVLHFAAYVQRRDPCVTTCDWKFTGGGVFHLVDGQWEFYFSWPSDIALFNGSDSNVLGPEHLLF</sequence>
<dbReference type="RefSeq" id="XP_030514268.1">
    <property type="nucleotide sequence ID" value="XM_030658408.1"/>
</dbReference>
<dbReference type="KEGG" id="rarg:115728080"/>
<evidence type="ECO:0000256" key="5">
    <source>
        <dbReference type="ARBA" id="ARBA00022729"/>
    </source>
</evidence>
<accession>A0A8B8MVY5</accession>
<evidence type="ECO:0000256" key="6">
    <source>
        <dbReference type="RuleBase" id="RU367044"/>
    </source>
</evidence>
<protein>
    <recommendedName>
        <fullName evidence="6">S-protein homolog</fullName>
    </recommendedName>
</protein>
<dbReference type="OrthoDB" id="1900999at2759"/>
<evidence type="ECO:0000256" key="4">
    <source>
        <dbReference type="ARBA" id="ARBA00022525"/>
    </source>
</evidence>
<comment type="subcellular location">
    <subcellularLocation>
        <location evidence="1 6">Secreted</location>
    </subcellularLocation>
</comment>
<dbReference type="Proteomes" id="UP000827889">
    <property type="component" value="Chromosome 3"/>
</dbReference>
<evidence type="ECO:0000256" key="3">
    <source>
        <dbReference type="ARBA" id="ARBA00022471"/>
    </source>
</evidence>
<reference evidence="8" key="1">
    <citation type="submission" date="2025-08" db="UniProtKB">
        <authorList>
            <consortium name="RefSeq"/>
        </authorList>
    </citation>
    <scope>IDENTIFICATION</scope>
    <source>
        <tissue evidence="8">Leaf</tissue>
    </source>
</reference>
<dbReference type="GeneID" id="115728080"/>
<comment type="similarity">
    <text evidence="2 6">Belongs to the plant self-incompatibility (S1) protein family.</text>
</comment>
<evidence type="ECO:0000256" key="2">
    <source>
        <dbReference type="ARBA" id="ARBA00005581"/>
    </source>
</evidence>
<evidence type="ECO:0000256" key="1">
    <source>
        <dbReference type="ARBA" id="ARBA00004613"/>
    </source>
</evidence>
<dbReference type="PANTHER" id="PTHR31232:SF18">
    <property type="entry name" value="S-PROTEIN HOMOLOG"/>
    <property type="match status" value="1"/>
</dbReference>
<keyword evidence="3 6" id="KW-0713">Self-incompatibility</keyword>
<gene>
    <name evidence="8" type="primary">LOC115728080</name>
</gene>
<dbReference type="AlphaFoldDB" id="A0A8B8MVY5"/>
<evidence type="ECO:0000313" key="8">
    <source>
        <dbReference type="RefSeq" id="XP_030514268.1"/>
    </source>
</evidence>
<dbReference type="PANTHER" id="PTHR31232">
    <property type="match status" value="1"/>
</dbReference>
<keyword evidence="4 6" id="KW-0964">Secreted</keyword>